<dbReference type="GO" id="GO:0006814">
    <property type="term" value="P:sodium ion transport"/>
    <property type="evidence" value="ECO:0007669"/>
    <property type="project" value="UniProtKB-KW"/>
</dbReference>
<evidence type="ECO:0000256" key="5">
    <source>
        <dbReference type="ARBA" id="ARBA00023065"/>
    </source>
</evidence>
<dbReference type="GO" id="GO:0015293">
    <property type="term" value="F:symporter activity"/>
    <property type="evidence" value="ECO:0007669"/>
    <property type="project" value="TreeGrafter"/>
</dbReference>
<organism evidence="9 10">
    <name type="scientific">Elysia crispata</name>
    <name type="common">lettuce slug</name>
    <dbReference type="NCBI Taxonomy" id="231223"/>
    <lineage>
        <taxon>Eukaryota</taxon>
        <taxon>Metazoa</taxon>
        <taxon>Spiralia</taxon>
        <taxon>Lophotrochozoa</taxon>
        <taxon>Mollusca</taxon>
        <taxon>Gastropoda</taxon>
        <taxon>Heterobranchia</taxon>
        <taxon>Euthyneura</taxon>
        <taxon>Panpulmonata</taxon>
        <taxon>Sacoglossa</taxon>
        <taxon>Placobranchoidea</taxon>
        <taxon>Plakobranchidae</taxon>
        <taxon>Elysia</taxon>
    </lineage>
</organism>
<dbReference type="EMBL" id="JAWDGP010004927">
    <property type="protein sequence ID" value="KAK3761164.1"/>
    <property type="molecule type" value="Genomic_DNA"/>
</dbReference>
<dbReference type="Proteomes" id="UP001283361">
    <property type="component" value="Unassembled WGS sequence"/>
</dbReference>
<name>A0AAE0Z1F5_9GAST</name>
<protein>
    <submittedName>
        <fullName evidence="9">Uncharacterized protein</fullName>
    </submittedName>
</protein>
<feature type="transmembrane region" description="Helical" evidence="8">
    <location>
        <begin position="413"/>
        <end position="433"/>
    </location>
</feature>
<evidence type="ECO:0000313" key="9">
    <source>
        <dbReference type="EMBL" id="KAK3761164.1"/>
    </source>
</evidence>
<dbReference type="Gene3D" id="1.20.1730.10">
    <property type="entry name" value="Sodium/glucose cotransporter"/>
    <property type="match status" value="1"/>
</dbReference>
<dbReference type="GO" id="GO:0005886">
    <property type="term" value="C:plasma membrane"/>
    <property type="evidence" value="ECO:0007669"/>
    <property type="project" value="UniProtKB-SubCell"/>
</dbReference>
<reference evidence="9" key="1">
    <citation type="journal article" date="2023" name="G3 (Bethesda)">
        <title>A reference genome for the long-term kleptoplast-retaining sea slug Elysia crispata morphotype clarki.</title>
        <authorList>
            <person name="Eastman K.E."/>
            <person name="Pendleton A.L."/>
            <person name="Shaikh M.A."/>
            <person name="Suttiyut T."/>
            <person name="Ogas R."/>
            <person name="Tomko P."/>
            <person name="Gavelis G."/>
            <person name="Widhalm J.R."/>
            <person name="Wisecaver J.H."/>
        </authorList>
    </citation>
    <scope>NUCLEOTIDE SEQUENCE</scope>
    <source>
        <strain evidence="9">ECLA1</strain>
    </source>
</reference>
<keyword evidence="5" id="KW-0406">Ion transport</keyword>
<evidence type="ECO:0000256" key="4">
    <source>
        <dbReference type="ARBA" id="ARBA00023053"/>
    </source>
</evidence>
<keyword evidence="7" id="KW-0175">Coiled coil</keyword>
<comment type="subcellular location">
    <subcellularLocation>
        <location evidence="1">Cell membrane</location>
        <topology evidence="1">Multi-pass membrane protein</topology>
    </subcellularLocation>
</comment>
<keyword evidence="10" id="KW-1185">Reference proteome</keyword>
<feature type="transmembrane region" description="Helical" evidence="8">
    <location>
        <begin position="356"/>
        <end position="374"/>
    </location>
</feature>
<accession>A0AAE0Z1F5</accession>
<sequence>MADFDFNESRRARVDVARGAFADDTPLNVYTPNDTITPGGFAETSFIDPNVNAYGRQIDAYGRPIDTLYDKSTRDGSAFDTPADVHNYSETSFINLPNPPRITPSSRPGDNIVNLRDELADSEAAAKKIALVNEFYQSIAENYEGLSLPEKIPYDQFKISRDGKTLYWTPEEGKVISIISSRGGGFLALSTLASKYGNGGTEAIRKSMGLKEYDSNTRKTGKLSPKVEKNVQQAYDNILPAEDADDITLDVVDHTIASTEIATEALDEELTPEQSAALGTIDDPPLDLEWVTPARMKLRELSSEMTRMRDSLVNNEAKLSELKEHLAKERRKLEEAPDEATRNRIDERIKRLEDEMATHLFVFGLLCLLGVFLVSTLGNVLQVALTVFGLTAAPVLGVMSLGMFCPWANTQGALWGLCGSVSIILALCVATRFSNFIDWSSLRCIRNCELLNFSNFTFTDVGEASMAGGADLSMLSFSYIWFAMVAITSCITIGLVVSLVTGPEDPETINSDLLVSLCDVVFPFFYLPESFRSRLRINRETVPMRPRRYVFSPDESCPSSSNIQLGTFVSPRASIVPVVTAVCTQWLTCSTPDWLA</sequence>
<evidence type="ECO:0000256" key="1">
    <source>
        <dbReference type="ARBA" id="ARBA00004651"/>
    </source>
</evidence>
<keyword evidence="6" id="KW-0739">Sodium transport</keyword>
<keyword evidence="2" id="KW-0813">Transport</keyword>
<evidence type="ECO:0000256" key="6">
    <source>
        <dbReference type="ARBA" id="ARBA00023201"/>
    </source>
</evidence>
<dbReference type="PANTHER" id="PTHR42985">
    <property type="entry name" value="SODIUM-COUPLED MONOCARBOXYLATE TRANSPORTER"/>
    <property type="match status" value="1"/>
</dbReference>
<keyword evidence="3" id="KW-1003">Cell membrane</keyword>
<dbReference type="AlphaFoldDB" id="A0AAE0Z1F5"/>
<feature type="transmembrane region" description="Helical" evidence="8">
    <location>
        <begin position="381"/>
        <end position="401"/>
    </location>
</feature>
<evidence type="ECO:0000256" key="2">
    <source>
        <dbReference type="ARBA" id="ARBA00022448"/>
    </source>
</evidence>
<evidence type="ECO:0000256" key="7">
    <source>
        <dbReference type="SAM" id="Coils"/>
    </source>
</evidence>
<feature type="coiled-coil region" evidence="7">
    <location>
        <begin position="298"/>
        <end position="339"/>
    </location>
</feature>
<evidence type="ECO:0000256" key="8">
    <source>
        <dbReference type="SAM" id="Phobius"/>
    </source>
</evidence>
<dbReference type="InterPro" id="IPR038377">
    <property type="entry name" value="Na/Glc_symporter_sf"/>
</dbReference>
<keyword evidence="8" id="KW-1133">Transmembrane helix</keyword>
<comment type="caution">
    <text evidence="9">The sequence shown here is derived from an EMBL/GenBank/DDBJ whole genome shotgun (WGS) entry which is preliminary data.</text>
</comment>
<evidence type="ECO:0000256" key="3">
    <source>
        <dbReference type="ARBA" id="ARBA00022475"/>
    </source>
</evidence>
<dbReference type="InterPro" id="IPR051163">
    <property type="entry name" value="Sodium:Solute_Symporter_SSF"/>
</dbReference>
<feature type="transmembrane region" description="Helical" evidence="8">
    <location>
        <begin position="479"/>
        <end position="502"/>
    </location>
</feature>
<dbReference type="PANTHER" id="PTHR42985:SF40">
    <property type="entry name" value="LD47995P-RELATED"/>
    <property type="match status" value="1"/>
</dbReference>
<proteinExistence type="predicted"/>
<evidence type="ECO:0000313" key="10">
    <source>
        <dbReference type="Proteomes" id="UP001283361"/>
    </source>
</evidence>
<keyword evidence="8" id="KW-0472">Membrane</keyword>
<keyword evidence="8" id="KW-0812">Transmembrane</keyword>
<gene>
    <name evidence="9" type="ORF">RRG08_022565</name>
</gene>
<keyword evidence="4" id="KW-0915">Sodium</keyword>